<dbReference type="InterPro" id="IPR012658">
    <property type="entry name" value="YheV"/>
</dbReference>
<proteinExistence type="predicted"/>
<dbReference type="EMBL" id="BBRZ01000024">
    <property type="protein sequence ID" value="GAM56163.1"/>
    <property type="molecule type" value="Genomic_DNA"/>
</dbReference>
<protein>
    <submittedName>
        <fullName evidence="1">Putative cytoplasmic protein</fullName>
    </submittedName>
</protein>
<organism evidence="1 2">
    <name type="scientific">Vibrio ishigakensis</name>
    <dbReference type="NCBI Taxonomy" id="1481914"/>
    <lineage>
        <taxon>Bacteria</taxon>
        <taxon>Pseudomonadati</taxon>
        <taxon>Pseudomonadota</taxon>
        <taxon>Gammaproteobacteria</taxon>
        <taxon>Vibrionales</taxon>
        <taxon>Vibrionaceae</taxon>
        <taxon>Vibrio</taxon>
    </lineage>
</organism>
<dbReference type="Pfam" id="PF09526">
    <property type="entry name" value="DUF2387"/>
    <property type="match status" value="1"/>
</dbReference>
<sequence length="64" mass="7454">MNIKKRFIAGAQCPECSETDTLRWWEENKVEWVECVACNHTQQRLTKEQEQAASEQSVIGIFKP</sequence>
<accession>A0A0B8NYM5</accession>
<evidence type="ECO:0000313" key="2">
    <source>
        <dbReference type="Proteomes" id="UP000031671"/>
    </source>
</evidence>
<dbReference type="AlphaFoldDB" id="A0A0B8NYM5"/>
<gene>
    <name evidence="1" type="ORF">JCM19231_5258</name>
</gene>
<reference evidence="1 2" key="1">
    <citation type="submission" date="2015-01" db="EMBL/GenBank/DDBJ databases">
        <title>Vibrio sp. C1 JCM 19231 whole genome shotgun sequence.</title>
        <authorList>
            <person name="Sawabe T."/>
            <person name="Meirelles P."/>
            <person name="Feng G."/>
            <person name="Sayaka M."/>
            <person name="Hattori M."/>
            <person name="Ohkuma M."/>
        </authorList>
    </citation>
    <scope>NUCLEOTIDE SEQUENCE [LARGE SCALE GENOMIC DNA]</scope>
    <source>
        <strain evidence="2">JCM 19231</strain>
    </source>
</reference>
<name>A0A0B8NYM5_9VIBR</name>
<evidence type="ECO:0000313" key="1">
    <source>
        <dbReference type="EMBL" id="GAM56163.1"/>
    </source>
</evidence>
<keyword evidence="2" id="KW-1185">Reference proteome</keyword>
<dbReference type="Proteomes" id="UP000031671">
    <property type="component" value="Unassembled WGS sequence"/>
</dbReference>
<dbReference type="RefSeq" id="WP_261834569.1">
    <property type="nucleotide sequence ID" value="NZ_AP024881.1"/>
</dbReference>
<comment type="caution">
    <text evidence="1">The sequence shown here is derived from an EMBL/GenBank/DDBJ whole genome shotgun (WGS) entry which is preliminary data.</text>
</comment>
<reference evidence="1 2" key="2">
    <citation type="submission" date="2015-01" db="EMBL/GenBank/DDBJ databases">
        <authorList>
            <consortium name="NBRP consortium"/>
            <person name="Sawabe T."/>
            <person name="Meirelles P."/>
            <person name="Feng G."/>
            <person name="Sayaka M."/>
            <person name="Hattori M."/>
            <person name="Ohkuma M."/>
        </authorList>
    </citation>
    <scope>NUCLEOTIDE SEQUENCE [LARGE SCALE GENOMIC DNA]</scope>
    <source>
        <strain evidence="2">JCM 19231</strain>
    </source>
</reference>
<dbReference type="NCBIfam" id="TIGR02443">
    <property type="entry name" value="YheV family putative zinc ribbon protein"/>
    <property type="match status" value="1"/>
</dbReference>